<gene>
    <name evidence="1" type="ORF">L195_g035958</name>
</gene>
<reference evidence="1 2" key="2">
    <citation type="journal article" date="2017" name="Front. Plant Sci.">
        <title>Gene Classification and Mining of Molecular Markers Useful in Red Clover (Trifolium pratense) Breeding.</title>
        <authorList>
            <person name="Istvanek J."/>
            <person name="Dluhosova J."/>
            <person name="Dluhos P."/>
            <person name="Patkova L."/>
            <person name="Nedelnik J."/>
            <person name="Repkova J."/>
        </authorList>
    </citation>
    <scope>NUCLEOTIDE SEQUENCE [LARGE SCALE GENOMIC DNA]</scope>
    <source>
        <strain evidence="2">cv. Tatra</strain>
        <tissue evidence="1">Young leaves</tissue>
    </source>
</reference>
<sequence>MILQKLWCRQRQECVNHRAMDTKVHVLVTTTVHLFAGMKVSLAEDAEDFAIVAFAPSFVKNINGFEPLM</sequence>
<evidence type="ECO:0000313" key="2">
    <source>
        <dbReference type="Proteomes" id="UP000236291"/>
    </source>
</evidence>
<name>A0A2K3LN53_TRIPR</name>
<accession>A0A2K3LN53</accession>
<organism evidence="1 2">
    <name type="scientific">Trifolium pratense</name>
    <name type="common">Red clover</name>
    <dbReference type="NCBI Taxonomy" id="57577"/>
    <lineage>
        <taxon>Eukaryota</taxon>
        <taxon>Viridiplantae</taxon>
        <taxon>Streptophyta</taxon>
        <taxon>Embryophyta</taxon>
        <taxon>Tracheophyta</taxon>
        <taxon>Spermatophyta</taxon>
        <taxon>Magnoliopsida</taxon>
        <taxon>eudicotyledons</taxon>
        <taxon>Gunneridae</taxon>
        <taxon>Pentapetalae</taxon>
        <taxon>rosids</taxon>
        <taxon>fabids</taxon>
        <taxon>Fabales</taxon>
        <taxon>Fabaceae</taxon>
        <taxon>Papilionoideae</taxon>
        <taxon>50 kb inversion clade</taxon>
        <taxon>NPAAA clade</taxon>
        <taxon>Hologalegina</taxon>
        <taxon>IRL clade</taxon>
        <taxon>Trifolieae</taxon>
        <taxon>Trifolium</taxon>
    </lineage>
</organism>
<protein>
    <submittedName>
        <fullName evidence="1">Uncharacterized protein</fullName>
    </submittedName>
</protein>
<comment type="caution">
    <text evidence="1">The sequence shown here is derived from an EMBL/GenBank/DDBJ whole genome shotgun (WGS) entry which is preliminary data.</text>
</comment>
<reference evidence="1 2" key="1">
    <citation type="journal article" date="2014" name="Am. J. Bot.">
        <title>Genome assembly and annotation for red clover (Trifolium pratense; Fabaceae).</title>
        <authorList>
            <person name="Istvanek J."/>
            <person name="Jaros M."/>
            <person name="Krenek A."/>
            <person name="Repkova J."/>
        </authorList>
    </citation>
    <scope>NUCLEOTIDE SEQUENCE [LARGE SCALE GENOMIC DNA]</scope>
    <source>
        <strain evidence="2">cv. Tatra</strain>
        <tissue evidence="1">Young leaves</tissue>
    </source>
</reference>
<dbReference type="EMBL" id="ASHM01036988">
    <property type="protein sequence ID" value="PNX79965.1"/>
    <property type="molecule type" value="Genomic_DNA"/>
</dbReference>
<dbReference type="Proteomes" id="UP000236291">
    <property type="component" value="Unassembled WGS sequence"/>
</dbReference>
<dbReference type="AlphaFoldDB" id="A0A2K3LN53"/>
<proteinExistence type="predicted"/>
<evidence type="ECO:0000313" key="1">
    <source>
        <dbReference type="EMBL" id="PNX79965.1"/>
    </source>
</evidence>